<evidence type="ECO:0000259" key="1">
    <source>
        <dbReference type="PROSITE" id="PS50181"/>
    </source>
</evidence>
<dbReference type="AlphaFoldDB" id="A0A2P2L6E8"/>
<dbReference type="PROSITE" id="PS50181">
    <property type="entry name" value="FBOX"/>
    <property type="match status" value="1"/>
</dbReference>
<dbReference type="SMART" id="SM00256">
    <property type="entry name" value="FBOX"/>
    <property type="match status" value="1"/>
</dbReference>
<dbReference type="PANTHER" id="PTHR31111">
    <property type="entry name" value="BNAA05G37150D PROTEIN-RELATED"/>
    <property type="match status" value="1"/>
</dbReference>
<dbReference type="Pfam" id="PF00646">
    <property type="entry name" value="F-box"/>
    <property type="match status" value="1"/>
</dbReference>
<accession>A0A2P2L6E8</accession>
<dbReference type="CDD" id="cd22157">
    <property type="entry name" value="F-box_AtFBW1-like"/>
    <property type="match status" value="1"/>
</dbReference>
<dbReference type="EMBL" id="GGEC01033074">
    <property type="protein sequence ID" value="MBX13558.1"/>
    <property type="molecule type" value="Transcribed_RNA"/>
</dbReference>
<dbReference type="InterPro" id="IPR017451">
    <property type="entry name" value="F-box-assoc_interact_dom"/>
</dbReference>
<dbReference type="PANTHER" id="PTHR31111:SF134">
    <property type="entry name" value="F-BOX ASSOCIATED INTERACTION DOMAIN-CONTAINING PROTEIN"/>
    <property type="match status" value="1"/>
</dbReference>
<dbReference type="SUPFAM" id="SSF81383">
    <property type="entry name" value="F-box domain"/>
    <property type="match status" value="1"/>
</dbReference>
<dbReference type="InterPro" id="IPR036047">
    <property type="entry name" value="F-box-like_dom_sf"/>
</dbReference>
<dbReference type="Pfam" id="PF07734">
    <property type="entry name" value="FBA_1"/>
    <property type="match status" value="1"/>
</dbReference>
<reference evidence="2" key="1">
    <citation type="submission" date="2018-02" db="EMBL/GenBank/DDBJ databases">
        <title>Rhizophora mucronata_Transcriptome.</title>
        <authorList>
            <person name="Meera S.P."/>
            <person name="Sreeshan A."/>
            <person name="Augustine A."/>
        </authorList>
    </citation>
    <scope>NUCLEOTIDE SEQUENCE</scope>
    <source>
        <tissue evidence="2">Leaf</tissue>
    </source>
</reference>
<feature type="domain" description="F-box" evidence="1">
    <location>
        <begin position="31"/>
        <end position="80"/>
    </location>
</feature>
<dbReference type="NCBIfam" id="TIGR01640">
    <property type="entry name" value="F_box_assoc_1"/>
    <property type="match status" value="1"/>
</dbReference>
<protein>
    <submittedName>
        <fullName evidence="2">F-box protein interaction domain protein</fullName>
    </submittedName>
</protein>
<name>A0A2P2L6E8_RHIMU</name>
<dbReference type="InterPro" id="IPR001810">
    <property type="entry name" value="F-box_dom"/>
</dbReference>
<dbReference type="Gene3D" id="1.20.1280.50">
    <property type="match status" value="1"/>
</dbReference>
<sequence>MKRVMGKSSKKFVGSHGVSGTRYVELGPGIGFPIFELPIHLIFEILAKLPIKYVLRCSCVCKAFSSLIRDPYFSDLYLSRAPTSFLVRQTSTTKTHIYAVDSLPSPLMNRPDLSDYNHQVLPKKRVAQFFEVNPEVVFVNSCNGFLCLYEAYPGDPRYYVCNPILDEFVVMPRPPSFKHGHGYLDYSAFGFSPGTKKFKIVRFVSKMSNVMAEVLTMGWKSWRLVDGAPAGRPQGSLDPFVNGALHWVCDRHRSSEMLCSFDLDSEKFVPIPVPSHMDADFIKKTSWINVGTLDNCLCLSYAFEGVSFEVWVMNEYGLKESWTKKFAIDINFYCGLQIGNQHQPIGFTREGDLWLNCDSCSLVSYCPRKRSFKVMIASRSKIEAKIEAIPYVPSFISLRNVTKELEEV</sequence>
<dbReference type="InterPro" id="IPR006527">
    <property type="entry name" value="F-box-assoc_dom_typ1"/>
</dbReference>
<evidence type="ECO:0000313" key="2">
    <source>
        <dbReference type="EMBL" id="MBX13558.1"/>
    </source>
</evidence>
<organism evidence="2">
    <name type="scientific">Rhizophora mucronata</name>
    <name type="common">Asiatic mangrove</name>
    <dbReference type="NCBI Taxonomy" id="61149"/>
    <lineage>
        <taxon>Eukaryota</taxon>
        <taxon>Viridiplantae</taxon>
        <taxon>Streptophyta</taxon>
        <taxon>Embryophyta</taxon>
        <taxon>Tracheophyta</taxon>
        <taxon>Spermatophyta</taxon>
        <taxon>Magnoliopsida</taxon>
        <taxon>eudicotyledons</taxon>
        <taxon>Gunneridae</taxon>
        <taxon>Pentapetalae</taxon>
        <taxon>rosids</taxon>
        <taxon>fabids</taxon>
        <taxon>Malpighiales</taxon>
        <taxon>Rhizophoraceae</taxon>
        <taxon>Rhizophora</taxon>
    </lineage>
</organism>
<proteinExistence type="predicted"/>